<dbReference type="EMBL" id="JAMSHJ010000006">
    <property type="protein sequence ID" value="KAI5400323.1"/>
    <property type="molecule type" value="Genomic_DNA"/>
</dbReference>
<dbReference type="Proteomes" id="UP001058974">
    <property type="component" value="Chromosome 6"/>
</dbReference>
<proteinExistence type="predicted"/>
<evidence type="ECO:0000313" key="1">
    <source>
        <dbReference type="EMBL" id="KAI5400323.1"/>
    </source>
</evidence>
<reference evidence="1 2" key="1">
    <citation type="journal article" date="2022" name="Nat. Genet.">
        <title>Improved pea reference genome and pan-genome highlight genomic features and evolutionary characteristics.</title>
        <authorList>
            <person name="Yang T."/>
            <person name="Liu R."/>
            <person name="Luo Y."/>
            <person name="Hu S."/>
            <person name="Wang D."/>
            <person name="Wang C."/>
            <person name="Pandey M.K."/>
            <person name="Ge S."/>
            <person name="Xu Q."/>
            <person name="Li N."/>
            <person name="Li G."/>
            <person name="Huang Y."/>
            <person name="Saxena R.K."/>
            <person name="Ji Y."/>
            <person name="Li M."/>
            <person name="Yan X."/>
            <person name="He Y."/>
            <person name="Liu Y."/>
            <person name="Wang X."/>
            <person name="Xiang C."/>
            <person name="Varshney R.K."/>
            <person name="Ding H."/>
            <person name="Gao S."/>
            <person name="Zong X."/>
        </authorList>
    </citation>
    <scope>NUCLEOTIDE SEQUENCE [LARGE SCALE GENOMIC DNA]</scope>
    <source>
        <strain evidence="1 2">cv. Zhongwan 6</strain>
    </source>
</reference>
<sequence length="186" mass="21595">MDVKSVPEYYILKRWTKLARSETFHNVDVSYVEEDVDLSSAKRYKEICPRLIRIATEACRSPEAFTFLRKITNELNKHMLEFQKNPINISQVNEFIGKVKESTSIHDDLTQTKGFIKIEGKKSSKCLEGLVESQPPKRKKNLGSKASQVQENIHEDITKLNRPEKSEEDIFSTVTCYCFHLRVVRI</sequence>
<gene>
    <name evidence="1" type="ORF">KIW84_065274</name>
</gene>
<accession>A0A9D4WF06</accession>
<evidence type="ECO:0000313" key="2">
    <source>
        <dbReference type="Proteomes" id="UP001058974"/>
    </source>
</evidence>
<name>A0A9D4WF06_PEA</name>
<comment type="caution">
    <text evidence="1">The sequence shown here is derived from an EMBL/GenBank/DDBJ whole genome shotgun (WGS) entry which is preliminary data.</text>
</comment>
<dbReference type="OrthoDB" id="1436478at2759"/>
<evidence type="ECO:0008006" key="3">
    <source>
        <dbReference type="Google" id="ProtNLM"/>
    </source>
</evidence>
<dbReference type="AlphaFoldDB" id="A0A9D4WF06"/>
<protein>
    <recommendedName>
        <fullName evidence="3">Protein FAR1-RELATED SEQUENCE</fullName>
    </recommendedName>
</protein>
<dbReference type="Gramene" id="Psat06G0527400-T1">
    <property type="protein sequence ID" value="KAI5400323.1"/>
    <property type="gene ID" value="KIW84_065274"/>
</dbReference>
<keyword evidence="2" id="KW-1185">Reference proteome</keyword>
<organism evidence="1 2">
    <name type="scientific">Pisum sativum</name>
    <name type="common">Garden pea</name>
    <name type="synonym">Lathyrus oleraceus</name>
    <dbReference type="NCBI Taxonomy" id="3888"/>
    <lineage>
        <taxon>Eukaryota</taxon>
        <taxon>Viridiplantae</taxon>
        <taxon>Streptophyta</taxon>
        <taxon>Embryophyta</taxon>
        <taxon>Tracheophyta</taxon>
        <taxon>Spermatophyta</taxon>
        <taxon>Magnoliopsida</taxon>
        <taxon>eudicotyledons</taxon>
        <taxon>Gunneridae</taxon>
        <taxon>Pentapetalae</taxon>
        <taxon>rosids</taxon>
        <taxon>fabids</taxon>
        <taxon>Fabales</taxon>
        <taxon>Fabaceae</taxon>
        <taxon>Papilionoideae</taxon>
        <taxon>50 kb inversion clade</taxon>
        <taxon>NPAAA clade</taxon>
        <taxon>Hologalegina</taxon>
        <taxon>IRL clade</taxon>
        <taxon>Fabeae</taxon>
        <taxon>Lathyrus</taxon>
    </lineage>
</organism>